<dbReference type="AlphaFoldDB" id="A0A1G9P6E7"/>
<name>A0A1G9P6E7_9ACTN</name>
<reference evidence="7 8" key="1">
    <citation type="submission" date="2016-10" db="EMBL/GenBank/DDBJ databases">
        <authorList>
            <person name="de Groot N.N."/>
        </authorList>
    </citation>
    <scope>NUCLEOTIDE SEQUENCE [LARGE SCALE GENOMIC DNA]</scope>
    <source>
        <strain evidence="7 8">CGMCC 4.6533</strain>
    </source>
</reference>
<keyword evidence="3 6" id="KW-0812">Transmembrane</keyword>
<dbReference type="OrthoDB" id="3227279at2"/>
<keyword evidence="4 6" id="KW-1133">Transmembrane helix</keyword>
<evidence type="ECO:0000256" key="5">
    <source>
        <dbReference type="ARBA" id="ARBA00023136"/>
    </source>
</evidence>
<evidence type="ECO:0000256" key="2">
    <source>
        <dbReference type="ARBA" id="ARBA00022475"/>
    </source>
</evidence>
<keyword evidence="5 6" id="KW-0472">Membrane</keyword>
<feature type="transmembrane region" description="Helical" evidence="6">
    <location>
        <begin position="139"/>
        <end position="162"/>
    </location>
</feature>
<feature type="transmembrane region" description="Helical" evidence="6">
    <location>
        <begin position="345"/>
        <end position="367"/>
    </location>
</feature>
<evidence type="ECO:0000313" key="8">
    <source>
        <dbReference type="Proteomes" id="UP000199202"/>
    </source>
</evidence>
<feature type="transmembrane region" description="Helical" evidence="6">
    <location>
        <begin position="56"/>
        <end position="75"/>
    </location>
</feature>
<feature type="transmembrane region" description="Helical" evidence="6">
    <location>
        <begin position="214"/>
        <end position="238"/>
    </location>
</feature>
<keyword evidence="2" id="KW-1003">Cell membrane</keyword>
<accession>A0A1G9P6E7</accession>
<proteinExistence type="predicted"/>
<evidence type="ECO:0000256" key="4">
    <source>
        <dbReference type="ARBA" id="ARBA00022989"/>
    </source>
</evidence>
<dbReference type="GO" id="GO:0022857">
    <property type="term" value="F:transmembrane transporter activity"/>
    <property type="evidence" value="ECO:0007669"/>
    <property type="project" value="InterPro"/>
</dbReference>
<dbReference type="Proteomes" id="UP000199202">
    <property type="component" value="Unassembled WGS sequence"/>
</dbReference>
<feature type="transmembrane region" description="Helical" evidence="6">
    <location>
        <begin position="95"/>
        <end position="119"/>
    </location>
</feature>
<dbReference type="Gene3D" id="1.20.1250.20">
    <property type="entry name" value="MFS general substrate transporter like domains"/>
    <property type="match status" value="1"/>
</dbReference>
<protein>
    <submittedName>
        <fullName evidence="7">Predicted arabinose efflux permease, MFS family</fullName>
    </submittedName>
</protein>
<dbReference type="STRING" id="633440.SAMN05421869_13348"/>
<dbReference type="InterPro" id="IPR011701">
    <property type="entry name" value="MFS"/>
</dbReference>
<gene>
    <name evidence="7" type="ORF">SAMN05421869_13348</name>
</gene>
<evidence type="ECO:0000256" key="6">
    <source>
        <dbReference type="SAM" id="Phobius"/>
    </source>
</evidence>
<dbReference type="SUPFAM" id="SSF103473">
    <property type="entry name" value="MFS general substrate transporter"/>
    <property type="match status" value="1"/>
</dbReference>
<dbReference type="RefSeq" id="WP_090945840.1">
    <property type="nucleotide sequence ID" value="NZ_FNDJ01000033.1"/>
</dbReference>
<evidence type="ECO:0000313" key="7">
    <source>
        <dbReference type="EMBL" id="SDL94309.1"/>
    </source>
</evidence>
<feature type="transmembrane region" description="Helical" evidence="6">
    <location>
        <begin position="174"/>
        <end position="193"/>
    </location>
</feature>
<feature type="transmembrane region" description="Helical" evidence="6">
    <location>
        <begin position="258"/>
        <end position="276"/>
    </location>
</feature>
<dbReference type="CDD" id="cd06173">
    <property type="entry name" value="MFS_MefA_like"/>
    <property type="match status" value="1"/>
</dbReference>
<dbReference type="InterPro" id="IPR036259">
    <property type="entry name" value="MFS_trans_sf"/>
</dbReference>
<dbReference type="PANTHER" id="PTHR23513:SF11">
    <property type="entry name" value="STAPHYLOFERRIN A TRANSPORTER"/>
    <property type="match status" value="1"/>
</dbReference>
<organism evidence="7 8">
    <name type="scientific">Nonomuraea jiangxiensis</name>
    <dbReference type="NCBI Taxonomy" id="633440"/>
    <lineage>
        <taxon>Bacteria</taxon>
        <taxon>Bacillati</taxon>
        <taxon>Actinomycetota</taxon>
        <taxon>Actinomycetes</taxon>
        <taxon>Streptosporangiales</taxon>
        <taxon>Streptosporangiaceae</taxon>
        <taxon>Nonomuraea</taxon>
    </lineage>
</organism>
<comment type="subcellular location">
    <subcellularLocation>
        <location evidence="1">Cell membrane</location>
        <topology evidence="1">Multi-pass membrane protein</topology>
    </subcellularLocation>
</comment>
<evidence type="ECO:0000256" key="1">
    <source>
        <dbReference type="ARBA" id="ARBA00004651"/>
    </source>
</evidence>
<dbReference type="GO" id="GO:0005886">
    <property type="term" value="C:plasma membrane"/>
    <property type="evidence" value="ECO:0007669"/>
    <property type="project" value="UniProtKB-SubCell"/>
</dbReference>
<dbReference type="EMBL" id="FNDJ01000033">
    <property type="protein sequence ID" value="SDL94309.1"/>
    <property type="molecule type" value="Genomic_DNA"/>
</dbReference>
<keyword evidence="8" id="KW-1185">Reference proteome</keyword>
<evidence type="ECO:0000256" key="3">
    <source>
        <dbReference type="ARBA" id="ARBA00022692"/>
    </source>
</evidence>
<dbReference type="Pfam" id="PF07690">
    <property type="entry name" value="MFS_1"/>
    <property type="match status" value="1"/>
</dbReference>
<dbReference type="PANTHER" id="PTHR23513">
    <property type="entry name" value="INTEGRAL MEMBRANE EFFLUX PROTEIN-RELATED"/>
    <property type="match status" value="1"/>
</dbReference>
<feature type="transmembrane region" description="Helical" evidence="6">
    <location>
        <begin position="373"/>
        <end position="393"/>
    </location>
</feature>
<sequence>MTGETRQETYAALFKVAEFRALWSTVALSRGGTQLARVALAILAFQRTGSPVVTSLVYALTLLPAIVGGSFLGGLADRYPRREVLVACALSRAGLIALIAIPGIPLPVLCALLFVVQLLDSPAKAAQMALLPDLLPDRLYALGVAAVTLTSQIVTLLAFAVGGALVGTLGPNNTLLLTAASFVLMGLITKWRLRRRPAARDDGRGTRNRGTGGGVRLILASPPLRNLLALALLAGFYVVPDVLATPYAAELGLGTTEIGLLMAAMPVGNLAGVYLFTRFVPPARRLRWMAPMAVASSLPLVFSELIPGFLPSLATWALVGLLSAYQVTANTEFVRLVPHDRRGQALGVASSLLVTAQGAGMLLSGLLADHVGVLRTLVLAGVVGCLVGLFPALGWRRARSRSMNVTV</sequence>